<gene>
    <name evidence="2" type="ORF">B2J93_9077</name>
</gene>
<dbReference type="EMBL" id="MZNU01000403">
    <property type="protein sequence ID" value="OWO98273.1"/>
    <property type="molecule type" value="Genomic_DNA"/>
</dbReference>
<name>A0A218YTV6_9HELO</name>
<evidence type="ECO:0000313" key="3">
    <source>
        <dbReference type="Proteomes" id="UP000242519"/>
    </source>
</evidence>
<feature type="compositionally biased region" description="Basic and acidic residues" evidence="1">
    <location>
        <begin position="22"/>
        <end position="53"/>
    </location>
</feature>
<feature type="region of interest" description="Disordered" evidence="1">
    <location>
        <begin position="1"/>
        <end position="75"/>
    </location>
</feature>
<reference evidence="2 3" key="1">
    <citation type="submission" date="2017-04" db="EMBL/GenBank/DDBJ databases">
        <title>Draft genome sequence of Marssonina coronaria NL1: causal agent of apple blotch.</title>
        <authorList>
            <person name="Cheng Q."/>
        </authorList>
    </citation>
    <scope>NUCLEOTIDE SEQUENCE [LARGE SCALE GENOMIC DNA]</scope>
    <source>
        <strain evidence="2 3">NL1</strain>
    </source>
</reference>
<dbReference type="AlphaFoldDB" id="A0A218YTV6"/>
<organism evidence="2 3">
    <name type="scientific">Diplocarpon coronariae</name>
    <dbReference type="NCBI Taxonomy" id="2795749"/>
    <lineage>
        <taxon>Eukaryota</taxon>
        <taxon>Fungi</taxon>
        <taxon>Dikarya</taxon>
        <taxon>Ascomycota</taxon>
        <taxon>Pezizomycotina</taxon>
        <taxon>Leotiomycetes</taxon>
        <taxon>Helotiales</taxon>
        <taxon>Drepanopezizaceae</taxon>
        <taxon>Diplocarpon</taxon>
    </lineage>
</organism>
<comment type="caution">
    <text evidence="2">The sequence shown here is derived from an EMBL/GenBank/DDBJ whole genome shotgun (WGS) entry which is preliminary data.</text>
</comment>
<feature type="compositionally biased region" description="Polar residues" evidence="1">
    <location>
        <begin position="1"/>
        <end position="21"/>
    </location>
</feature>
<protein>
    <submittedName>
        <fullName evidence="2">Uncharacterized protein</fullName>
    </submittedName>
</protein>
<sequence>MTSLACQISPSQGSAGPMTSSRGDRAGAAELRVWDQHDHDRTSNGPPSRHDPARVGLPYLHRPLPRRSTRAVSPRTAVERAGLVLPEIHPRQHGVGNGVGTGDRGHLQVLREASEVWLSSTH</sequence>
<proteinExistence type="predicted"/>
<evidence type="ECO:0000313" key="2">
    <source>
        <dbReference type="EMBL" id="OWO98273.1"/>
    </source>
</evidence>
<dbReference type="Proteomes" id="UP000242519">
    <property type="component" value="Unassembled WGS sequence"/>
</dbReference>
<accession>A0A218YTV6</accession>
<keyword evidence="3" id="KW-1185">Reference proteome</keyword>
<dbReference type="InParanoid" id="A0A218YTV6"/>
<evidence type="ECO:0000256" key="1">
    <source>
        <dbReference type="SAM" id="MobiDB-lite"/>
    </source>
</evidence>